<dbReference type="NCBIfam" id="TIGR03567">
    <property type="entry name" value="FMN_reduc_SsuE"/>
    <property type="match status" value="1"/>
</dbReference>
<dbReference type="Pfam" id="PF03358">
    <property type="entry name" value="FMN_red"/>
    <property type="match status" value="1"/>
</dbReference>
<keyword evidence="4 6" id="KW-0560">Oxidoreductase</keyword>
<evidence type="ECO:0000256" key="4">
    <source>
        <dbReference type="ARBA" id="ARBA00023002"/>
    </source>
</evidence>
<evidence type="ECO:0000256" key="3">
    <source>
        <dbReference type="ARBA" id="ARBA00022643"/>
    </source>
</evidence>
<dbReference type="OrthoDB" id="1643408at2"/>
<dbReference type="AlphaFoldDB" id="A0A556A5X1"/>
<comment type="caution">
    <text evidence="6">The sequence shown here is derived from an EMBL/GenBank/DDBJ whole genome shotgun (WGS) entry which is preliminary data.</text>
</comment>
<dbReference type="PANTHER" id="PTHR43408">
    <property type="entry name" value="FMN REDUCTASE (NADPH)"/>
    <property type="match status" value="1"/>
</dbReference>
<evidence type="ECO:0000313" key="6">
    <source>
        <dbReference type="EMBL" id="TSH88254.1"/>
    </source>
</evidence>
<keyword evidence="7" id="KW-1185">Reference proteome</keyword>
<evidence type="ECO:0000256" key="2">
    <source>
        <dbReference type="ARBA" id="ARBA00022630"/>
    </source>
</evidence>
<keyword evidence="2" id="KW-0285">Flavoprotein</keyword>
<evidence type="ECO:0000313" key="7">
    <source>
        <dbReference type="Proteomes" id="UP000318405"/>
    </source>
</evidence>
<evidence type="ECO:0000256" key="1">
    <source>
        <dbReference type="ARBA" id="ARBA00005990"/>
    </source>
</evidence>
<dbReference type="InterPro" id="IPR029039">
    <property type="entry name" value="Flavoprotein-like_sf"/>
</dbReference>
<dbReference type="Proteomes" id="UP000318405">
    <property type="component" value="Unassembled WGS sequence"/>
</dbReference>
<dbReference type="InterPro" id="IPR051814">
    <property type="entry name" value="NAD(P)H-dep_FMN_reductase"/>
</dbReference>
<dbReference type="RefSeq" id="WP_143951421.1">
    <property type="nucleotide sequence ID" value="NZ_VLTJ01000046.1"/>
</dbReference>
<feature type="domain" description="NADPH-dependent FMN reductase-like" evidence="5">
    <location>
        <begin position="14"/>
        <end position="155"/>
    </location>
</feature>
<proteinExistence type="inferred from homology"/>
<keyword evidence="3" id="KW-0288">FMN</keyword>
<sequence length="208" mass="21841">MRSAQPSPPPRPFVLALAGSASSRSRSTVMLRCAANLLRERGVAVQEVGLHDFPPSDLIEAVHDEGSAARWLRDLVARAGGLVVASPVYQASFSAALKAMLDLLPERALQGKAVLPLGSAGSTAHLLALEYSLNPVLSALGARHILAGVYAAGEDVTWNAEGDAVLGDRLGTRLNACVERLLEFVVPVRAPLRAADIGHLLVSARFGV</sequence>
<protein>
    <submittedName>
        <fullName evidence="6">NADPH-dependent FMN reductase</fullName>
        <ecNumber evidence="6">1.5.1.38</ecNumber>
    </submittedName>
</protein>
<evidence type="ECO:0000259" key="5">
    <source>
        <dbReference type="Pfam" id="PF03358"/>
    </source>
</evidence>
<dbReference type="Gene3D" id="3.40.50.360">
    <property type="match status" value="1"/>
</dbReference>
<gene>
    <name evidence="6" type="primary">ssuE</name>
    <name evidence="6" type="ORF">FOZ76_27085</name>
</gene>
<dbReference type="InterPro" id="IPR020048">
    <property type="entry name" value="NADPH-dep_FMN_reduc_SsuE"/>
</dbReference>
<name>A0A556A5X1_9BURK</name>
<accession>A0A556A5X1</accession>
<dbReference type="EC" id="1.5.1.38" evidence="6"/>
<dbReference type="SUPFAM" id="SSF52218">
    <property type="entry name" value="Flavoproteins"/>
    <property type="match status" value="1"/>
</dbReference>
<dbReference type="GO" id="GO:0052873">
    <property type="term" value="F:FMN reductase (NADPH) activity"/>
    <property type="evidence" value="ECO:0007669"/>
    <property type="project" value="UniProtKB-EC"/>
</dbReference>
<dbReference type="PANTHER" id="PTHR43408:SF1">
    <property type="entry name" value="FMN REDUCTASE (NADPH)"/>
    <property type="match status" value="1"/>
</dbReference>
<reference evidence="6 7" key="1">
    <citation type="submission" date="2019-07" db="EMBL/GenBank/DDBJ databases">
        <title>Qingshengfaniella alkalisoli gen. nov., sp. nov., isolated from saline soil.</title>
        <authorList>
            <person name="Xu L."/>
            <person name="Huang X.-X."/>
            <person name="Sun J.-Q."/>
        </authorList>
    </citation>
    <scope>NUCLEOTIDE SEQUENCE [LARGE SCALE GENOMIC DNA]</scope>
    <source>
        <strain evidence="6 7">DSM 27279</strain>
    </source>
</reference>
<comment type="similarity">
    <text evidence="1">Belongs to the SsuE family.</text>
</comment>
<organism evidence="6 7">
    <name type="scientific">Verticiella sediminum</name>
    <dbReference type="NCBI Taxonomy" id="1247510"/>
    <lineage>
        <taxon>Bacteria</taxon>
        <taxon>Pseudomonadati</taxon>
        <taxon>Pseudomonadota</taxon>
        <taxon>Betaproteobacteria</taxon>
        <taxon>Burkholderiales</taxon>
        <taxon>Alcaligenaceae</taxon>
        <taxon>Verticiella</taxon>
    </lineage>
</organism>
<dbReference type="InterPro" id="IPR005025">
    <property type="entry name" value="FMN_Rdtase-like_dom"/>
</dbReference>
<dbReference type="EMBL" id="VLTJ01000046">
    <property type="protein sequence ID" value="TSH88254.1"/>
    <property type="molecule type" value="Genomic_DNA"/>
</dbReference>
<dbReference type="GO" id="GO:0046306">
    <property type="term" value="P:alkanesulfonate catabolic process"/>
    <property type="evidence" value="ECO:0007669"/>
    <property type="project" value="InterPro"/>
</dbReference>